<dbReference type="KEGG" id="acht:bsdcttw_30240"/>
<dbReference type="Gene3D" id="3.30.1490.300">
    <property type="match status" value="1"/>
</dbReference>
<sequence length="548" mass="61358">MAKRVLSIDIGVTNTRVCEIDYGKKTPHVYKCISFSTPENVIEDGYIRNKQVLATILRMKLDEADMKLTDVVFTISSSKIANREVTIPMVKDRLIQPVIDAGAQDYFPVDISEYIISYSILERIITKETRKLKLMLLAAPNNLIKNYYSFAEIMKFTIHAIDYIGNSSYQLLKRQANEGVRFIIQLNEQNTLIHVIDQEALILQRTIPYGVNPVMETESDNRPVIREKEEEFDNYSDAFEEEAAVALAAAEVDNLITDNPYGHMEELADSLKYLINNVIRVLDYYNSKFAEKKIDQIYITGPGGRGKGITELFQNEIGYGVKKLDRFSSVIFQKYINRDEIDETAYMSVIGAVLQPIGFLSKDIIEKEAKKSGRSVLMLTLAASLVISVVLISVSVLSLQGAKAEQKKLQAQIADLSSVESVYNDYNSVLGDYQSITKLYSDTTSQNEKLNQLITGLEERLPSTAVVSALTVNETGFSMNITTNSKLSAAKLYLQLGNLEGLSIVSIDSIAESEDENGIKMVTFAVNCQYRNEGKVAETTVENTENTK</sequence>
<keyword evidence="2" id="KW-0472">Membrane</keyword>
<dbReference type="Pfam" id="PF11104">
    <property type="entry name" value="PilM_2"/>
    <property type="match status" value="1"/>
</dbReference>
<dbReference type="Gene3D" id="3.30.420.40">
    <property type="match status" value="2"/>
</dbReference>
<feature type="coiled-coil region" evidence="1">
    <location>
        <begin position="399"/>
        <end position="460"/>
    </location>
</feature>
<reference evidence="3 4" key="1">
    <citation type="submission" date="2020-08" db="EMBL/GenBank/DDBJ databases">
        <title>Draft genome sequencing of an Anaerocolumna strain isolated from anoxic soil subjected to BSD treatment.</title>
        <authorList>
            <person name="Uek A."/>
            <person name="Tonouchi A."/>
        </authorList>
    </citation>
    <scope>NUCLEOTIDE SEQUENCE [LARGE SCALE GENOMIC DNA]</scope>
    <source>
        <strain evidence="3 4">CTTW</strain>
    </source>
</reference>
<reference evidence="3 4" key="2">
    <citation type="submission" date="2020-08" db="EMBL/GenBank/DDBJ databases">
        <authorList>
            <person name="Ueki A."/>
            <person name="Tonouchi A."/>
        </authorList>
    </citation>
    <scope>NUCLEOTIDE SEQUENCE [LARGE SCALE GENOMIC DNA]</scope>
    <source>
        <strain evidence="3 4">CTTW</strain>
    </source>
</reference>
<evidence type="ECO:0000256" key="2">
    <source>
        <dbReference type="SAM" id="Phobius"/>
    </source>
</evidence>
<keyword evidence="2" id="KW-1133">Transmembrane helix</keyword>
<keyword evidence="1" id="KW-0175">Coiled coil</keyword>
<dbReference type="RefSeq" id="WP_185255700.1">
    <property type="nucleotide sequence ID" value="NZ_AP023368.1"/>
</dbReference>
<gene>
    <name evidence="3" type="ORF">bsdcttw_30240</name>
</gene>
<dbReference type="PANTHER" id="PTHR32432:SF3">
    <property type="entry name" value="ETHANOLAMINE UTILIZATION PROTEIN EUTJ"/>
    <property type="match status" value="1"/>
</dbReference>
<evidence type="ECO:0000256" key="1">
    <source>
        <dbReference type="SAM" id="Coils"/>
    </source>
</evidence>
<evidence type="ECO:0000313" key="3">
    <source>
        <dbReference type="EMBL" id="BCJ99983.1"/>
    </source>
</evidence>
<dbReference type="AlphaFoldDB" id="A0A7I8DNJ6"/>
<protein>
    <recommendedName>
        <fullName evidence="5">Type IV pilus assembly protein PilM</fullName>
    </recommendedName>
</protein>
<evidence type="ECO:0008006" key="5">
    <source>
        <dbReference type="Google" id="ProtNLM"/>
    </source>
</evidence>
<keyword evidence="4" id="KW-1185">Reference proteome</keyword>
<dbReference type="EMBL" id="AP023368">
    <property type="protein sequence ID" value="BCJ99983.1"/>
    <property type="molecule type" value="Genomic_DNA"/>
</dbReference>
<dbReference type="Proteomes" id="UP000515703">
    <property type="component" value="Chromosome"/>
</dbReference>
<accession>A0A7I8DNJ6</accession>
<organism evidence="3 4">
    <name type="scientific">Anaerocolumna chitinilytica</name>
    <dbReference type="NCBI Taxonomy" id="1727145"/>
    <lineage>
        <taxon>Bacteria</taxon>
        <taxon>Bacillati</taxon>
        <taxon>Bacillota</taxon>
        <taxon>Clostridia</taxon>
        <taxon>Lachnospirales</taxon>
        <taxon>Lachnospiraceae</taxon>
        <taxon>Anaerocolumna</taxon>
    </lineage>
</organism>
<keyword evidence="2" id="KW-0812">Transmembrane</keyword>
<evidence type="ECO:0000313" key="4">
    <source>
        <dbReference type="Proteomes" id="UP000515703"/>
    </source>
</evidence>
<proteinExistence type="predicted"/>
<feature type="transmembrane region" description="Helical" evidence="2">
    <location>
        <begin position="376"/>
        <end position="399"/>
    </location>
</feature>
<dbReference type="InterPro" id="IPR050696">
    <property type="entry name" value="FtsA/MreB"/>
</dbReference>
<dbReference type="InterPro" id="IPR005883">
    <property type="entry name" value="PilM"/>
</dbReference>
<name>A0A7I8DNJ6_9FIRM</name>
<dbReference type="PANTHER" id="PTHR32432">
    <property type="entry name" value="CELL DIVISION PROTEIN FTSA-RELATED"/>
    <property type="match status" value="1"/>
</dbReference>